<dbReference type="OrthoDB" id="6515470at2759"/>
<protein>
    <recommendedName>
        <fullName evidence="6">CDGSH iron-sulfur domain-containing protein 2 homologue</fullName>
    </recommendedName>
</protein>
<keyword evidence="6" id="KW-0812">Transmembrane</keyword>
<keyword evidence="6" id="KW-1133">Transmembrane helix</keyword>
<feature type="transmembrane region" description="Helical" evidence="6">
    <location>
        <begin position="14"/>
        <end position="33"/>
    </location>
</feature>
<evidence type="ECO:0000259" key="7">
    <source>
        <dbReference type="SMART" id="SM00704"/>
    </source>
</evidence>
<evidence type="ECO:0000256" key="5">
    <source>
        <dbReference type="ARBA" id="ARBA00023014"/>
    </source>
</evidence>
<dbReference type="PANTHER" id="PTHR13680">
    <property type="entry name" value="CDGSH IRON-SULFUR DOMAIN-CONTAINING PROTEIN 1"/>
    <property type="match status" value="1"/>
</dbReference>
<evidence type="ECO:0000256" key="3">
    <source>
        <dbReference type="ARBA" id="ARBA00022723"/>
    </source>
</evidence>
<keyword evidence="6" id="KW-0472">Membrane</keyword>
<feature type="domain" description="Iron-binding zinc finger CDGSH type" evidence="7">
    <location>
        <begin position="63"/>
        <end position="96"/>
    </location>
</feature>
<dbReference type="Pfam" id="PF09360">
    <property type="entry name" value="zf-CDGSH"/>
    <property type="match status" value="1"/>
</dbReference>
<evidence type="ECO:0000313" key="8">
    <source>
        <dbReference type="EMBL" id="KAJ6216608.1"/>
    </source>
</evidence>
<dbReference type="GO" id="GO:0051537">
    <property type="term" value="F:2 iron, 2 sulfur cluster binding"/>
    <property type="evidence" value="ECO:0007669"/>
    <property type="project" value="UniProtKB-UniRule"/>
</dbReference>
<keyword evidence="4 6" id="KW-0408">Iron</keyword>
<keyword evidence="3 6" id="KW-0479">Metal-binding</keyword>
<gene>
    <name evidence="8" type="ORF">RDWZM_007765</name>
</gene>
<dbReference type="Gene3D" id="3.40.5.90">
    <property type="entry name" value="CDGSH iron-sulfur domain, mitoNEET-type"/>
    <property type="match status" value="1"/>
</dbReference>
<dbReference type="GO" id="GO:0046872">
    <property type="term" value="F:metal ion binding"/>
    <property type="evidence" value="ECO:0007669"/>
    <property type="project" value="UniProtKB-UniRule"/>
</dbReference>
<dbReference type="InterPro" id="IPR018967">
    <property type="entry name" value="FeS-contain_CDGSH-typ"/>
</dbReference>
<dbReference type="Proteomes" id="UP001142055">
    <property type="component" value="Chromosome 3"/>
</dbReference>
<dbReference type="PANTHER" id="PTHR13680:SF5">
    <property type="entry name" value="CDGSH IRON-SULFUR DOMAIN-CONTAINING PROTEIN 1"/>
    <property type="match status" value="1"/>
</dbReference>
<dbReference type="InterPro" id="IPR045131">
    <property type="entry name" value="CISD1/2"/>
</dbReference>
<evidence type="ECO:0000313" key="9">
    <source>
        <dbReference type="Proteomes" id="UP001142055"/>
    </source>
</evidence>
<comment type="cofactor">
    <cofactor evidence="6">
        <name>[2Fe-2S] cluster</name>
        <dbReference type="ChEBI" id="CHEBI:190135"/>
    </cofactor>
    <text evidence="6">Binds 1 [2Fe-2S] cluster.</text>
</comment>
<dbReference type="GO" id="GO:0005789">
    <property type="term" value="C:endoplasmic reticulum membrane"/>
    <property type="evidence" value="ECO:0007669"/>
    <property type="project" value="UniProtKB-SubCell"/>
</dbReference>
<comment type="subcellular location">
    <subcellularLocation>
        <location evidence="6">Endoplasmic reticulum membrane</location>
        <topology evidence="6">Single-pass membrane protein</topology>
    </subcellularLocation>
</comment>
<dbReference type="EMBL" id="JAPWDV010000003">
    <property type="protein sequence ID" value="KAJ6216608.1"/>
    <property type="molecule type" value="Genomic_DNA"/>
</dbReference>
<keyword evidence="5 6" id="KW-0411">Iron-sulfur</keyword>
<name>A0A9Q0RI99_BLOTA</name>
<evidence type="ECO:0000256" key="6">
    <source>
        <dbReference type="RuleBase" id="RU369084"/>
    </source>
</evidence>
<sequence length="193" mass="21985">MMVSIRAWPRFQQFWPWICCSSLAIGYAAYLHWKLKKLKDSNKNKTINDNNLSARDEINIDNIDRDVPKKRVSLCRCWKSKKWPLCDGAHKYHNKDNNDKAGPVVLVWNEPEPEPELDSKTLLDTSIIEADMDIKSIDSVSPILQSSNGDSNGEFDQLVPIEGNVNASSDELSSLEMIEGSFNNHFSSDEKQK</sequence>
<keyword evidence="2 6" id="KW-0001">2Fe-2S</keyword>
<evidence type="ECO:0000256" key="1">
    <source>
        <dbReference type="ARBA" id="ARBA00008624"/>
    </source>
</evidence>
<dbReference type="InterPro" id="IPR042216">
    <property type="entry name" value="MitoNEET_CISD"/>
</dbReference>
<comment type="similarity">
    <text evidence="1 6">Belongs to the CISD protein family. CISD2 subfamily.</text>
</comment>
<reference evidence="8" key="1">
    <citation type="submission" date="2022-12" db="EMBL/GenBank/DDBJ databases">
        <title>Genome assemblies of Blomia tropicalis.</title>
        <authorList>
            <person name="Cui Y."/>
        </authorList>
    </citation>
    <scope>NUCLEOTIDE SEQUENCE</scope>
    <source>
        <tissue evidence="8">Adult mites</tissue>
    </source>
</reference>
<proteinExistence type="inferred from homology"/>
<dbReference type="SMART" id="SM00704">
    <property type="entry name" value="ZnF_CDGSH"/>
    <property type="match status" value="1"/>
</dbReference>
<keyword evidence="9" id="KW-1185">Reference proteome</keyword>
<dbReference type="GO" id="GO:0005741">
    <property type="term" value="C:mitochondrial outer membrane"/>
    <property type="evidence" value="ECO:0007669"/>
    <property type="project" value="TreeGrafter"/>
</dbReference>
<organism evidence="8 9">
    <name type="scientific">Blomia tropicalis</name>
    <name type="common">Mite</name>
    <dbReference type="NCBI Taxonomy" id="40697"/>
    <lineage>
        <taxon>Eukaryota</taxon>
        <taxon>Metazoa</taxon>
        <taxon>Ecdysozoa</taxon>
        <taxon>Arthropoda</taxon>
        <taxon>Chelicerata</taxon>
        <taxon>Arachnida</taxon>
        <taxon>Acari</taxon>
        <taxon>Acariformes</taxon>
        <taxon>Sarcoptiformes</taxon>
        <taxon>Astigmata</taxon>
        <taxon>Glycyphagoidea</taxon>
        <taxon>Echimyopodidae</taxon>
        <taxon>Blomia</taxon>
    </lineage>
</organism>
<keyword evidence="6" id="KW-0256">Endoplasmic reticulum</keyword>
<evidence type="ECO:0000256" key="4">
    <source>
        <dbReference type="ARBA" id="ARBA00023004"/>
    </source>
</evidence>
<accession>A0A9Q0RI99</accession>
<dbReference type="AlphaFoldDB" id="A0A9Q0RI99"/>
<comment type="caution">
    <text evidence="8">The sequence shown here is derived from an EMBL/GenBank/DDBJ whole genome shotgun (WGS) entry which is preliminary data.</text>
</comment>
<evidence type="ECO:0000256" key="2">
    <source>
        <dbReference type="ARBA" id="ARBA00022714"/>
    </source>
</evidence>
<dbReference type="GO" id="GO:0010506">
    <property type="term" value="P:regulation of autophagy"/>
    <property type="evidence" value="ECO:0007669"/>
    <property type="project" value="UniProtKB-UniRule"/>
</dbReference>